<dbReference type="KEGG" id="osg:BST96_05800"/>
<dbReference type="Pfam" id="PF07045">
    <property type="entry name" value="DUF1330"/>
    <property type="match status" value="1"/>
</dbReference>
<dbReference type="InterPro" id="IPR011008">
    <property type="entry name" value="Dimeric_a/b-barrel"/>
</dbReference>
<evidence type="ECO:0000313" key="3">
    <source>
        <dbReference type="Proteomes" id="UP000193450"/>
    </source>
</evidence>
<dbReference type="Proteomes" id="UP000193450">
    <property type="component" value="Chromosome"/>
</dbReference>
<dbReference type="OrthoDB" id="516779at2"/>
<evidence type="ECO:0000313" key="2">
    <source>
        <dbReference type="EMBL" id="ARN73673.1"/>
    </source>
</evidence>
<dbReference type="EMBL" id="CP019343">
    <property type="protein sequence ID" value="ARN73673.1"/>
    <property type="molecule type" value="Genomic_DNA"/>
</dbReference>
<organism evidence="2 3">
    <name type="scientific">Oceanicoccus sagamiensis</name>
    <dbReference type="NCBI Taxonomy" id="716816"/>
    <lineage>
        <taxon>Bacteria</taxon>
        <taxon>Pseudomonadati</taxon>
        <taxon>Pseudomonadota</taxon>
        <taxon>Gammaproteobacteria</taxon>
        <taxon>Cellvibrionales</taxon>
        <taxon>Spongiibacteraceae</taxon>
        <taxon>Oceanicoccus</taxon>
    </lineage>
</organism>
<name>A0A1X9NI59_9GAMM</name>
<evidence type="ECO:0000259" key="1">
    <source>
        <dbReference type="Pfam" id="PF07045"/>
    </source>
</evidence>
<dbReference type="AlphaFoldDB" id="A0A1X9NI59"/>
<proteinExistence type="predicted"/>
<dbReference type="RefSeq" id="WP_085757787.1">
    <property type="nucleotide sequence ID" value="NZ_CP019343.1"/>
</dbReference>
<dbReference type="InterPro" id="IPR010753">
    <property type="entry name" value="DUF1330"/>
</dbReference>
<dbReference type="Gene3D" id="3.30.70.100">
    <property type="match status" value="1"/>
</dbReference>
<gene>
    <name evidence="2" type="ORF">BST96_05800</name>
</gene>
<accession>A0A1X9NI59</accession>
<dbReference type="SUPFAM" id="SSF54909">
    <property type="entry name" value="Dimeric alpha+beta barrel"/>
    <property type="match status" value="1"/>
</dbReference>
<sequence length="107" mass="11749">MSDTAKPIYVVVSGRILQPEKIAPYAEASGPLAQAAGLEFLGHSKPILLEGEWPYTDGMVTIERFSSKAALENFWHSDAYQEAKKLREGVVDIDFIVAVEEPEGDIV</sequence>
<reference evidence="2 3" key="1">
    <citation type="submission" date="2016-11" db="EMBL/GenBank/DDBJ databases">
        <title>Trade-off between light-utilization and light-protection in marine flavobacteria.</title>
        <authorList>
            <person name="Kumagai Y."/>
        </authorList>
    </citation>
    <scope>NUCLEOTIDE SEQUENCE [LARGE SCALE GENOMIC DNA]</scope>
    <source>
        <strain evidence="2 3">NBRC 107125</strain>
    </source>
</reference>
<feature type="domain" description="DUF1330" evidence="1">
    <location>
        <begin position="8"/>
        <end position="97"/>
    </location>
</feature>
<keyword evidence="3" id="KW-1185">Reference proteome</keyword>
<protein>
    <recommendedName>
        <fullName evidence="1">DUF1330 domain-containing protein</fullName>
    </recommendedName>
</protein>